<dbReference type="InterPro" id="IPR021133">
    <property type="entry name" value="HEAT_type_2"/>
</dbReference>
<dbReference type="EMBL" id="ML179177">
    <property type="protein sequence ID" value="THU96434.1"/>
    <property type="molecule type" value="Genomic_DNA"/>
</dbReference>
<dbReference type="GO" id="GO:0006606">
    <property type="term" value="P:protein import into nucleus"/>
    <property type="evidence" value="ECO:0007669"/>
    <property type="project" value="InterPro"/>
</dbReference>
<dbReference type="GO" id="GO:0005737">
    <property type="term" value="C:cytoplasm"/>
    <property type="evidence" value="ECO:0007669"/>
    <property type="project" value="UniProtKB-SubCell"/>
</dbReference>
<comment type="subcellular location">
    <subcellularLocation>
        <location evidence="2">Cytoplasm</location>
    </subcellularLocation>
    <subcellularLocation>
        <location evidence="1">Nucleus</location>
    </subcellularLocation>
</comment>
<dbReference type="InterPro" id="IPR016024">
    <property type="entry name" value="ARM-type_fold"/>
</dbReference>
<dbReference type="Gene3D" id="1.25.10.10">
    <property type="entry name" value="Leucine-rich Repeat Variant"/>
    <property type="match status" value="4"/>
</dbReference>
<organism evidence="11 12">
    <name type="scientific">Dendrothele bispora (strain CBS 962.96)</name>
    <dbReference type="NCBI Taxonomy" id="1314807"/>
    <lineage>
        <taxon>Eukaryota</taxon>
        <taxon>Fungi</taxon>
        <taxon>Dikarya</taxon>
        <taxon>Basidiomycota</taxon>
        <taxon>Agaricomycotina</taxon>
        <taxon>Agaricomycetes</taxon>
        <taxon>Agaricomycetidae</taxon>
        <taxon>Agaricales</taxon>
        <taxon>Agaricales incertae sedis</taxon>
        <taxon>Dendrothele</taxon>
    </lineage>
</organism>
<name>A0A4S8M2T8_DENBC</name>
<dbReference type="Pfam" id="PF25780">
    <property type="entry name" value="TPR_IPO5"/>
    <property type="match status" value="1"/>
</dbReference>
<feature type="region of interest" description="Disordered" evidence="9">
    <location>
        <begin position="80"/>
        <end position="103"/>
    </location>
</feature>
<dbReference type="Proteomes" id="UP000297245">
    <property type="component" value="Unassembled WGS sequence"/>
</dbReference>
<keyword evidence="12" id="KW-1185">Reference proteome</keyword>
<evidence type="ECO:0000313" key="12">
    <source>
        <dbReference type="Proteomes" id="UP000297245"/>
    </source>
</evidence>
<evidence type="ECO:0000256" key="9">
    <source>
        <dbReference type="SAM" id="MobiDB-lite"/>
    </source>
</evidence>
<evidence type="ECO:0000256" key="6">
    <source>
        <dbReference type="ARBA" id="ARBA00022927"/>
    </source>
</evidence>
<evidence type="ECO:0000256" key="8">
    <source>
        <dbReference type="PROSITE-ProRule" id="PRU00103"/>
    </source>
</evidence>
<feature type="domain" description="IPO4/5-like TPR repeats" evidence="10">
    <location>
        <begin position="170"/>
        <end position="301"/>
    </location>
</feature>
<dbReference type="PROSITE" id="PS50077">
    <property type="entry name" value="HEAT_REPEAT"/>
    <property type="match status" value="1"/>
</dbReference>
<evidence type="ECO:0000259" key="10">
    <source>
        <dbReference type="Pfam" id="PF25780"/>
    </source>
</evidence>
<keyword evidence="4" id="KW-0963">Cytoplasm</keyword>
<dbReference type="Pfam" id="PF13513">
    <property type="entry name" value="HEAT_EZ"/>
    <property type="match status" value="1"/>
</dbReference>
<feature type="repeat" description="HEAT" evidence="8">
    <location>
        <begin position="415"/>
        <end position="453"/>
    </location>
</feature>
<dbReference type="SUPFAM" id="SSF48371">
    <property type="entry name" value="ARM repeat"/>
    <property type="match status" value="2"/>
</dbReference>
<sequence>MSAVLSTGHPSLAQRSVQDMWMVARSYDTDFHTYALEWTEDCILPVNGIAKRMPSSAARTTIEIDSLQGHRHAKHLAFLAQSGEPHPITTEGEPDDVDEDAPPRSALRIIDGLSTNLPPVQVFPVLRNLIVQYFHSQQPAQHRGAMLALGIAVEGCSDFSNPHLCLSCTNLVRHSAARVVAAIAAIEIPAGHWTQLLPFLQQTCTSSNVSHREVGMYMLYTALENIVEGFQDHLGSLFQLFSQTLADPDSIEVRVTTSYGSDDKAYVVTLLPAMLQVIGQCVETSNESEARQLFDVLETLLILEVPILSKIIPDLVEFLLRCGGNRAYETELRILALNALNWTSFNFAPQILEHLMPITTEEEPEDVDEDAPSRSALRIIDGLSTSFPPRRGAMLALGITVEGCSEFMTPLMSEVWPIIEAGLRDSDASVRKATCVAVSRFCERLEEESAEKHEVLVPEILHVIERYLQLIMERLSGLLESASLSVKAVVTGAIDSAAYASKEQFVPYFEPTMQRLQHFLVLTAEGEEIELRGHGRVDGKEKFRPYFLIMMTQAFQGIEMGSWISAIAVEKETAADTIGTLFSATQGHFLPYVESCALELVSLLLHYYEGIRKSAPDSLLEIVRTFYDLSDHQEWQLDRTVKDFIGHVLPPLLEMYETEDNDDPDAEVLSNAAFASGLLEYSEVDLSRRYLPLLGTLRPLFDVTPESPSPKLNAKDDAAGAVARLLLRNTSAIPLDQVLPVFINALPLKNDYLENRPVFRAIFHLIRTNPQALTVLGPNGPDQVGDEVRAELIQLMGHLNTQDPSNIQTAGLGAFV</sequence>
<evidence type="ECO:0000313" key="11">
    <source>
        <dbReference type="EMBL" id="THU96434.1"/>
    </source>
</evidence>
<evidence type="ECO:0000256" key="3">
    <source>
        <dbReference type="ARBA" id="ARBA00022448"/>
    </source>
</evidence>
<dbReference type="OrthoDB" id="7862313at2759"/>
<keyword evidence="5" id="KW-0677">Repeat</keyword>
<evidence type="ECO:0000256" key="4">
    <source>
        <dbReference type="ARBA" id="ARBA00022490"/>
    </source>
</evidence>
<dbReference type="PANTHER" id="PTHR10527">
    <property type="entry name" value="IMPORTIN BETA"/>
    <property type="match status" value="1"/>
</dbReference>
<keyword evidence="7" id="KW-0539">Nucleus</keyword>
<dbReference type="AlphaFoldDB" id="A0A4S8M2T8"/>
<evidence type="ECO:0000256" key="1">
    <source>
        <dbReference type="ARBA" id="ARBA00004123"/>
    </source>
</evidence>
<dbReference type="InterPro" id="IPR057672">
    <property type="entry name" value="TPR_IPO4/5"/>
</dbReference>
<keyword evidence="3" id="KW-0813">Transport</keyword>
<gene>
    <name evidence="11" type="ORF">K435DRAFT_858550</name>
</gene>
<evidence type="ECO:0000256" key="5">
    <source>
        <dbReference type="ARBA" id="ARBA00022737"/>
    </source>
</evidence>
<evidence type="ECO:0000256" key="7">
    <source>
        <dbReference type="ARBA" id="ARBA00023242"/>
    </source>
</evidence>
<proteinExistence type="predicted"/>
<evidence type="ECO:0000256" key="2">
    <source>
        <dbReference type="ARBA" id="ARBA00004496"/>
    </source>
</evidence>
<keyword evidence="6" id="KW-0653">Protein transport</keyword>
<dbReference type="InterPro" id="IPR011989">
    <property type="entry name" value="ARM-like"/>
</dbReference>
<protein>
    <submittedName>
        <fullName evidence="11">ARM repeat-containing protein</fullName>
    </submittedName>
</protein>
<accession>A0A4S8M2T8</accession>
<reference evidence="11 12" key="1">
    <citation type="journal article" date="2019" name="Nat. Ecol. Evol.">
        <title>Megaphylogeny resolves global patterns of mushroom evolution.</title>
        <authorList>
            <person name="Varga T."/>
            <person name="Krizsan K."/>
            <person name="Foldi C."/>
            <person name="Dima B."/>
            <person name="Sanchez-Garcia M."/>
            <person name="Sanchez-Ramirez S."/>
            <person name="Szollosi G.J."/>
            <person name="Szarkandi J.G."/>
            <person name="Papp V."/>
            <person name="Albert L."/>
            <person name="Andreopoulos W."/>
            <person name="Angelini C."/>
            <person name="Antonin V."/>
            <person name="Barry K.W."/>
            <person name="Bougher N.L."/>
            <person name="Buchanan P."/>
            <person name="Buyck B."/>
            <person name="Bense V."/>
            <person name="Catcheside P."/>
            <person name="Chovatia M."/>
            <person name="Cooper J."/>
            <person name="Damon W."/>
            <person name="Desjardin D."/>
            <person name="Finy P."/>
            <person name="Geml J."/>
            <person name="Haridas S."/>
            <person name="Hughes K."/>
            <person name="Justo A."/>
            <person name="Karasinski D."/>
            <person name="Kautmanova I."/>
            <person name="Kiss B."/>
            <person name="Kocsube S."/>
            <person name="Kotiranta H."/>
            <person name="LaButti K.M."/>
            <person name="Lechner B.E."/>
            <person name="Liimatainen K."/>
            <person name="Lipzen A."/>
            <person name="Lukacs Z."/>
            <person name="Mihaltcheva S."/>
            <person name="Morgado L.N."/>
            <person name="Niskanen T."/>
            <person name="Noordeloos M.E."/>
            <person name="Ohm R.A."/>
            <person name="Ortiz-Santana B."/>
            <person name="Ovrebo C."/>
            <person name="Racz N."/>
            <person name="Riley R."/>
            <person name="Savchenko A."/>
            <person name="Shiryaev A."/>
            <person name="Soop K."/>
            <person name="Spirin V."/>
            <person name="Szebenyi C."/>
            <person name="Tomsovsky M."/>
            <person name="Tulloss R.E."/>
            <person name="Uehling J."/>
            <person name="Grigoriev I.V."/>
            <person name="Vagvolgyi C."/>
            <person name="Papp T."/>
            <person name="Martin F.M."/>
            <person name="Miettinen O."/>
            <person name="Hibbett D.S."/>
            <person name="Nagy L.G."/>
        </authorList>
    </citation>
    <scope>NUCLEOTIDE SEQUENCE [LARGE SCALE GENOMIC DNA]</scope>
    <source>
        <strain evidence="11 12">CBS 962.96</strain>
    </source>
</reference>
<dbReference type="InterPro" id="IPR040122">
    <property type="entry name" value="Importin_beta"/>
</dbReference>